<dbReference type="Proteomes" id="UP001165343">
    <property type="component" value="Unassembled WGS sequence"/>
</dbReference>
<accession>A0ABT0RG96</accession>
<proteinExistence type="predicted"/>
<keyword evidence="1" id="KW-0812">Transmembrane</keyword>
<evidence type="ECO:0000313" key="2">
    <source>
        <dbReference type="EMBL" id="MCL6679279.1"/>
    </source>
</evidence>
<evidence type="ECO:0000313" key="3">
    <source>
        <dbReference type="Proteomes" id="UP001165343"/>
    </source>
</evidence>
<feature type="transmembrane region" description="Helical" evidence="1">
    <location>
        <begin position="7"/>
        <end position="31"/>
    </location>
</feature>
<organism evidence="2 3">
    <name type="scientific">Sphingomonas anseongensis</name>
    <dbReference type="NCBI Taxonomy" id="2908207"/>
    <lineage>
        <taxon>Bacteria</taxon>
        <taxon>Pseudomonadati</taxon>
        <taxon>Pseudomonadota</taxon>
        <taxon>Alphaproteobacteria</taxon>
        <taxon>Sphingomonadales</taxon>
        <taxon>Sphingomonadaceae</taxon>
        <taxon>Sphingomonas</taxon>
    </lineage>
</organism>
<keyword evidence="1" id="KW-1133">Transmembrane helix</keyword>
<sequence>MTKRIAVTAAVTLLVWFAWWFFGVMLVWSLFAVSPAVADIAGVVWWIGVVAIPPLVWLRFKHVQ</sequence>
<evidence type="ECO:0000256" key="1">
    <source>
        <dbReference type="SAM" id="Phobius"/>
    </source>
</evidence>
<name>A0ABT0RG96_9SPHN</name>
<dbReference type="RefSeq" id="WP_249868186.1">
    <property type="nucleotide sequence ID" value="NZ_JAMGBC010000001.1"/>
</dbReference>
<protein>
    <submittedName>
        <fullName evidence="2">Uncharacterized protein</fullName>
    </submittedName>
</protein>
<keyword evidence="1" id="KW-0472">Membrane</keyword>
<reference evidence="2" key="1">
    <citation type="submission" date="2022-05" db="EMBL/GenBank/DDBJ databases">
        <authorList>
            <person name="Jo J.-H."/>
            <person name="Im W.-T."/>
        </authorList>
    </citation>
    <scope>NUCLEOTIDE SEQUENCE</scope>
    <source>
        <strain evidence="2">RG327</strain>
    </source>
</reference>
<dbReference type="EMBL" id="JAMGBC010000001">
    <property type="protein sequence ID" value="MCL6679279.1"/>
    <property type="molecule type" value="Genomic_DNA"/>
</dbReference>
<feature type="transmembrane region" description="Helical" evidence="1">
    <location>
        <begin position="43"/>
        <end position="60"/>
    </location>
</feature>
<gene>
    <name evidence="2" type="ORF">LZ519_08150</name>
</gene>
<comment type="caution">
    <text evidence="2">The sequence shown here is derived from an EMBL/GenBank/DDBJ whole genome shotgun (WGS) entry which is preliminary data.</text>
</comment>
<keyword evidence="3" id="KW-1185">Reference proteome</keyword>